<gene>
    <name evidence="2" type="ORF">Anas_12941</name>
</gene>
<dbReference type="Proteomes" id="UP000326759">
    <property type="component" value="Unassembled WGS sequence"/>
</dbReference>
<dbReference type="EMBL" id="SEYY01016159">
    <property type="protein sequence ID" value="KAB7499905.1"/>
    <property type="molecule type" value="Genomic_DNA"/>
</dbReference>
<protein>
    <submittedName>
        <fullName evidence="2">Uncharacterized protein</fullName>
    </submittedName>
</protein>
<feature type="region of interest" description="Disordered" evidence="1">
    <location>
        <begin position="112"/>
        <end position="137"/>
    </location>
</feature>
<sequence length="137" mass="15681">MKEGGEPAIVEGKNMNGFFRKVLFNNVASLFPTSLFQSVGGMERNIQVLHFTSEEEKCKYLDTSWEEEFSNQIFSTLLTNSSLLYLQALASSKPWSRPTYLPYMTQKSWQETLPSDLEPPPSATLTRVEEFSVPDEW</sequence>
<organism evidence="2 3">
    <name type="scientific">Armadillidium nasatum</name>
    <dbReference type="NCBI Taxonomy" id="96803"/>
    <lineage>
        <taxon>Eukaryota</taxon>
        <taxon>Metazoa</taxon>
        <taxon>Ecdysozoa</taxon>
        <taxon>Arthropoda</taxon>
        <taxon>Crustacea</taxon>
        <taxon>Multicrustacea</taxon>
        <taxon>Malacostraca</taxon>
        <taxon>Eumalacostraca</taxon>
        <taxon>Peracarida</taxon>
        <taxon>Isopoda</taxon>
        <taxon>Oniscidea</taxon>
        <taxon>Crinocheta</taxon>
        <taxon>Armadillidiidae</taxon>
        <taxon>Armadillidium</taxon>
    </lineage>
</organism>
<evidence type="ECO:0000313" key="3">
    <source>
        <dbReference type="Proteomes" id="UP000326759"/>
    </source>
</evidence>
<evidence type="ECO:0000256" key="1">
    <source>
        <dbReference type="SAM" id="MobiDB-lite"/>
    </source>
</evidence>
<name>A0A5N5T120_9CRUS</name>
<reference evidence="2 3" key="1">
    <citation type="journal article" date="2019" name="PLoS Biol.">
        <title>Sex chromosomes control vertical transmission of feminizing Wolbachia symbionts in an isopod.</title>
        <authorList>
            <person name="Becking T."/>
            <person name="Chebbi M.A."/>
            <person name="Giraud I."/>
            <person name="Moumen B."/>
            <person name="Laverre T."/>
            <person name="Caubet Y."/>
            <person name="Peccoud J."/>
            <person name="Gilbert C."/>
            <person name="Cordaux R."/>
        </authorList>
    </citation>
    <scope>NUCLEOTIDE SEQUENCE [LARGE SCALE GENOMIC DNA]</scope>
    <source>
        <strain evidence="2">ANa2</strain>
        <tissue evidence="2">Whole body excluding digestive tract and cuticle</tissue>
    </source>
</reference>
<dbReference type="OrthoDB" id="1432093at2759"/>
<dbReference type="AlphaFoldDB" id="A0A5N5T120"/>
<keyword evidence="3" id="KW-1185">Reference proteome</keyword>
<accession>A0A5N5T120</accession>
<proteinExistence type="predicted"/>
<evidence type="ECO:0000313" key="2">
    <source>
        <dbReference type="EMBL" id="KAB7499905.1"/>
    </source>
</evidence>
<comment type="caution">
    <text evidence="2">The sequence shown here is derived from an EMBL/GenBank/DDBJ whole genome shotgun (WGS) entry which is preliminary data.</text>
</comment>